<dbReference type="SUPFAM" id="SSF56399">
    <property type="entry name" value="ADP-ribosylation"/>
    <property type="match status" value="1"/>
</dbReference>
<dbReference type="AlphaFoldDB" id="A0A0C3AYA2"/>
<sequence length="253" mass="27864">MPYSPGIVYQLSPAPGERCIICNTAITNGFLVCSIECAERQLQSTPLVPLRQYHRAYKDVVSRLRAQWKHSTSAPTVRAVYAVITSESSNTTYLDYRAQVESKRHCTRLNFRPGNERLRWHGSFSKCDLANIGTKICGILDGCPLCSILRESFKVEKYQGGGLFGRGIYSTATSSKADNHAHISRGSYRALTLASVVAGYGKQLSDENHGLTEPPAGYDAVLGIPRAGGTFLYDETVVYDNDAIRPVFLIVYG</sequence>
<evidence type="ECO:0008006" key="3">
    <source>
        <dbReference type="Google" id="ProtNLM"/>
    </source>
</evidence>
<evidence type="ECO:0000313" key="1">
    <source>
        <dbReference type="EMBL" id="KIM29515.1"/>
    </source>
</evidence>
<dbReference type="STRING" id="933852.A0A0C3AYA2"/>
<name>A0A0C3AYA2_SERVB</name>
<dbReference type="PANTHER" id="PTHR31681:SF3">
    <property type="entry name" value="OS04G0690100 PROTEIN"/>
    <property type="match status" value="1"/>
</dbReference>
<dbReference type="Proteomes" id="UP000054097">
    <property type="component" value="Unassembled WGS sequence"/>
</dbReference>
<gene>
    <name evidence="1" type="ORF">M408DRAFT_67824</name>
</gene>
<dbReference type="OrthoDB" id="9514740at2759"/>
<dbReference type="HOGENOM" id="CLU_039434_1_1_1"/>
<accession>A0A0C3AYA2</accession>
<organism evidence="1 2">
    <name type="scientific">Serendipita vermifera MAFF 305830</name>
    <dbReference type="NCBI Taxonomy" id="933852"/>
    <lineage>
        <taxon>Eukaryota</taxon>
        <taxon>Fungi</taxon>
        <taxon>Dikarya</taxon>
        <taxon>Basidiomycota</taxon>
        <taxon>Agaricomycotina</taxon>
        <taxon>Agaricomycetes</taxon>
        <taxon>Sebacinales</taxon>
        <taxon>Serendipitaceae</taxon>
        <taxon>Serendipita</taxon>
    </lineage>
</organism>
<dbReference type="Gene3D" id="3.90.228.10">
    <property type="match status" value="1"/>
</dbReference>
<evidence type="ECO:0000313" key="2">
    <source>
        <dbReference type="Proteomes" id="UP000054097"/>
    </source>
</evidence>
<reference evidence="1 2" key="1">
    <citation type="submission" date="2014-04" db="EMBL/GenBank/DDBJ databases">
        <authorList>
            <consortium name="DOE Joint Genome Institute"/>
            <person name="Kuo A."/>
            <person name="Zuccaro A."/>
            <person name="Kohler A."/>
            <person name="Nagy L.G."/>
            <person name="Floudas D."/>
            <person name="Copeland A."/>
            <person name="Barry K.W."/>
            <person name="Cichocki N."/>
            <person name="Veneault-Fourrey C."/>
            <person name="LaButti K."/>
            <person name="Lindquist E.A."/>
            <person name="Lipzen A."/>
            <person name="Lundell T."/>
            <person name="Morin E."/>
            <person name="Murat C."/>
            <person name="Sun H."/>
            <person name="Tunlid A."/>
            <person name="Henrissat B."/>
            <person name="Grigoriev I.V."/>
            <person name="Hibbett D.S."/>
            <person name="Martin F."/>
            <person name="Nordberg H.P."/>
            <person name="Cantor M.N."/>
            <person name="Hua S.X."/>
        </authorList>
    </citation>
    <scope>NUCLEOTIDE SEQUENCE [LARGE SCALE GENOMIC DNA]</scope>
    <source>
        <strain evidence="1 2">MAFF 305830</strain>
    </source>
</reference>
<reference evidence="2" key="2">
    <citation type="submission" date="2015-01" db="EMBL/GenBank/DDBJ databases">
        <title>Evolutionary Origins and Diversification of the Mycorrhizal Mutualists.</title>
        <authorList>
            <consortium name="DOE Joint Genome Institute"/>
            <consortium name="Mycorrhizal Genomics Consortium"/>
            <person name="Kohler A."/>
            <person name="Kuo A."/>
            <person name="Nagy L.G."/>
            <person name="Floudas D."/>
            <person name="Copeland A."/>
            <person name="Barry K.W."/>
            <person name="Cichocki N."/>
            <person name="Veneault-Fourrey C."/>
            <person name="LaButti K."/>
            <person name="Lindquist E.A."/>
            <person name="Lipzen A."/>
            <person name="Lundell T."/>
            <person name="Morin E."/>
            <person name="Murat C."/>
            <person name="Riley R."/>
            <person name="Ohm R."/>
            <person name="Sun H."/>
            <person name="Tunlid A."/>
            <person name="Henrissat B."/>
            <person name="Grigoriev I.V."/>
            <person name="Hibbett D.S."/>
            <person name="Martin F."/>
        </authorList>
    </citation>
    <scope>NUCLEOTIDE SEQUENCE [LARGE SCALE GENOMIC DNA]</scope>
    <source>
        <strain evidence="2">MAFF 305830</strain>
    </source>
</reference>
<dbReference type="EMBL" id="KN824288">
    <property type="protein sequence ID" value="KIM29515.1"/>
    <property type="molecule type" value="Genomic_DNA"/>
</dbReference>
<dbReference type="PANTHER" id="PTHR31681">
    <property type="entry name" value="C2H2-LIKE ZINC FINGER PROTEIN"/>
    <property type="match status" value="1"/>
</dbReference>
<keyword evidence="2" id="KW-1185">Reference proteome</keyword>
<proteinExistence type="predicted"/>
<protein>
    <recommendedName>
        <fullName evidence="3">PARP catalytic domain-containing protein</fullName>
    </recommendedName>
</protein>